<accession>G9ZJ49</accession>
<evidence type="ECO:0000259" key="1">
    <source>
        <dbReference type="Pfam" id="PF13340"/>
    </source>
</evidence>
<organism evidence="2 3">
    <name type="scientific">Cardiobacterium valvarum F0432</name>
    <dbReference type="NCBI Taxonomy" id="797473"/>
    <lineage>
        <taxon>Bacteria</taxon>
        <taxon>Pseudomonadati</taxon>
        <taxon>Pseudomonadota</taxon>
        <taxon>Gammaproteobacteria</taxon>
        <taxon>Cardiobacteriales</taxon>
        <taxon>Cardiobacteriaceae</taxon>
        <taxon>Cardiobacterium</taxon>
    </lineage>
</organism>
<gene>
    <name evidence="2" type="ORF">HMPREF9080_02818</name>
</gene>
<reference evidence="2 3" key="1">
    <citation type="submission" date="2011-08" db="EMBL/GenBank/DDBJ databases">
        <authorList>
            <person name="Weinstock G."/>
            <person name="Sodergren E."/>
            <person name="Clifton S."/>
            <person name="Fulton L."/>
            <person name="Fulton B."/>
            <person name="Courtney L."/>
            <person name="Fronick C."/>
            <person name="Harrison M."/>
            <person name="Strong C."/>
            <person name="Farmer C."/>
            <person name="Delahaunty K."/>
            <person name="Markovic C."/>
            <person name="Hall O."/>
            <person name="Minx P."/>
            <person name="Tomlinson C."/>
            <person name="Mitreva M."/>
            <person name="Hou S."/>
            <person name="Chen J."/>
            <person name="Wollam A."/>
            <person name="Pepin K.H."/>
            <person name="Johnson M."/>
            <person name="Bhonagiri V."/>
            <person name="Zhang X."/>
            <person name="Suruliraj S."/>
            <person name="Warren W."/>
            <person name="Chinwalla A."/>
            <person name="Mardis E.R."/>
            <person name="Wilson R.K."/>
        </authorList>
    </citation>
    <scope>NUCLEOTIDE SEQUENCE [LARGE SCALE GENOMIC DNA]</scope>
    <source>
        <strain evidence="2 3">F0432</strain>
    </source>
</reference>
<dbReference type="PANTHER" id="PTHR46637:SF1">
    <property type="entry name" value="BLL5188 PROTEIN"/>
    <property type="match status" value="1"/>
</dbReference>
<dbReference type="Proteomes" id="UP000004750">
    <property type="component" value="Unassembled WGS sequence"/>
</dbReference>
<feature type="domain" description="Insertion element IS402-like" evidence="1">
    <location>
        <begin position="7"/>
        <end position="79"/>
    </location>
</feature>
<dbReference type="STRING" id="797473.HMPREF9080_02818"/>
<dbReference type="AlphaFoldDB" id="G9ZJ49"/>
<dbReference type="PANTHER" id="PTHR46637">
    <property type="entry name" value="TIS1421-TRANSPOSASE PROTEIN A"/>
    <property type="match status" value="1"/>
</dbReference>
<dbReference type="InterPro" id="IPR052909">
    <property type="entry name" value="Transposase_6_like"/>
</dbReference>
<dbReference type="EMBL" id="AGCM01000180">
    <property type="protein sequence ID" value="EHM50493.1"/>
    <property type="molecule type" value="Genomic_DNA"/>
</dbReference>
<comment type="caution">
    <text evidence="2">The sequence shown here is derived from an EMBL/GenBank/DDBJ whole genome shotgun (WGS) entry which is preliminary data.</text>
</comment>
<proteinExistence type="predicted"/>
<dbReference type="InterPro" id="IPR025161">
    <property type="entry name" value="IS402-like_dom"/>
</dbReference>
<protein>
    <submittedName>
        <fullName evidence="2">ISPs1, transposase OrfA family protein</fullName>
    </submittedName>
</protein>
<evidence type="ECO:0000313" key="3">
    <source>
        <dbReference type="Proteomes" id="UP000004750"/>
    </source>
</evidence>
<dbReference type="Pfam" id="PF13340">
    <property type="entry name" value="DUF4096"/>
    <property type="match status" value="1"/>
</dbReference>
<evidence type="ECO:0000313" key="2">
    <source>
        <dbReference type="EMBL" id="EHM50493.1"/>
    </source>
</evidence>
<name>G9ZJ49_9GAMM</name>
<dbReference type="HOGENOM" id="CLU_055261_2_1_6"/>
<sequence length="122" mass="13957">MEGRLILTDAQWAKIEPLCTGKANDRGPTADNRMFIEAVLWIARTGSPWRDLPKKFGKWNSVFQRYRRWRKAGRFTRIFEEISGEPDMELAATHRLAIRSTAPNKNRPEGGFLLGIITLPSS</sequence>